<dbReference type="EMBL" id="FRAJ01000003">
    <property type="protein sequence ID" value="SHJ77419.1"/>
    <property type="molecule type" value="Genomic_DNA"/>
</dbReference>
<dbReference type="GO" id="GO:0030435">
    <property type="term" value="P:sporulation resulting in formation of a cellular spore"/>
    <property type="evidence" value="ECO:0007669"/>
    <property type="project" value="InterPro"/>
</dbReference>
<dbReference type="NCBIfam" id="TIGR02669">
    <property type="entry name" value="SpoIID_LytB"/>
    <property type="match status" value="1"/>
</dbReference>
<gene>
    <name evidence="2" type="ORF">SAMN02745883_00438</name>
</gene>
<accession>A0A1M6M1S0</accession>
<feature type="domain" description="Sporulation stage II protein D amidase enhancer LytB N-terminal" evidence="1">
    <location>
        <begin position="238"/>
        <end position="327"/>
    </location>
</feature>
<dbReference type="InterPro" id="IPR013693">
    <property type="entry name" value="SpoIID/LytB_N"/>
</dbReference>
<dbReference type="AlphaFoldDB" id="A0A1M6M1S0"/>
<reference evidence="2 3" key="1">
    <citation type="submission" date="2016-11" db="EMBL/GenBank/DDBJ databases">
        <authorList>
            <person name="Jaros S."/>
            <person name="Januszkiewicz K."/>
            <person name="Wedrychowicz H."/>
        </authorList>
    </citation>
    <scope>NUCLEOTIDE SEQUENCE [LARGE SCALE GENOMIC DNA]</scope>
    <source>
        <strain evidence="2 3">DSM 14501</strain>
    </source>
</reference>
<dbReference type="Proteomes" id="UP000184082">
    <property type="component" value="Unassembled WGS sequence"/>
</dbReference>
<dbReference type="RefSeq" id="WP_072965729.1">
    <property type="nucleotide sequence ID" value="NZ_FRAJ01000003.1"/>
</dbReference>
<proteinExistence type="predicted"/>
<dbReference type="GO" id="GO:0030288">
    <property type="term" value="C:outer membrane-bounded periplasmic space"/>
    <property type="evidence" value="ECO:0007669"/>
    <property type="project" value="TreeGrafter"/>
</dbReference>
<evidence type="ECO:0000259" key="1">
    <source>
        <dbReference type="Pfam" id="PF08486"/>
    </source>
</evidence>
<keyword evidence="3" id="KW-1185">Reference proteome</keyword>
<protein>
    <submittedName>
        <fullName evidence="2">Stage II sporulation protein D</fullName>
    </submittedName>
</protein>
<organism evidence="2 3">
    <name type="scientific">Caminicella sporogenes DSM 14501</name>
    <dbReference type="NCBI Taxonomy" id="1121266"/>
    <lineage>
        <taxon>Bacteria</taxon>
        <taxon>Bacillati</taxon>
        <taxon>Bacillota</taxon>
        <taxon>Clostridia</taxon>
        <taxon>Peptostreptococcales</taxon>
        <taxon>Caminicellaceae</taxon>
        <taxon>Caminicella</taxon>
    </lineage>
</organism>
<dbReference type="PANTHER" id="PTHR30032:SF4">
    <property type="entry name" value="AMIDASE ENHANCER"/>
    <property type="match status" value="1"/>
</dbReference>
<dbReference type="STRING" id="1121266.SAMN02745883_00438"/>
<name>A0A1M6M1S0_9FIRM</name>
<dbReference type="InterPro" id="IPR013486">
    <property type="entry name" value="SpoIID/LytB"/>
</dbReference>
<dbReference type="PROSITE" id="PS51257">
    <property type="entry name" value="PROKAR_LIPOPROTEIN"/>
    <property type="match status" value="1"/>
</dbReference>
<dbReference type="InterPro" id="IPR051922">
    <property type="entry name" value="Bact_Sporulation_Assoc"/>
</dbReference>
<sequence length="547" mass="62572">MRKKIFIAHIVLFFFLMSCVSVWGFSKQDIPYAIKVGLRYGENAASVVNLHSNTGFEFGFYDNNYFNTLLNLADKENIVVRKDSYYVDYNGAYMEVNDISSISFSKLYGPFHVEIDEYFSSREEMEEFLVALKDYDIEFYPVYENGWRIWGGLFTSKYEAEDFINSYGQVNNKNLKVVNPNNKRIQVLDKRGNVLLIYNSLERDFYFTPIVEKDSDQIINIDGKNYRGDVIFKRYLNSDITVINYLTLQEYLYGVVPKEMSGDWPLEALKAQAVAARNYAVANMGKHSNYGFDLCSGIDCQVYGGYDAEKPRSNMAVDETDGKVLTYDGKVINAFFHSNSGGHTEDSENVWSLYIPYIRGVEDEFSLDAPNSKWIQVYSPDEISDVLNSKGFNIGQVCSIYPEEYSKNGRVLSLKIKGSLSDLTLKKEETRKIFGYSKIKSMNFTVETDASFYIKSSIEKEAVRKSLNNVHILGKENFVKIVDGGNYFVSNGEKNVKINGKPSKYIFKGKGWGHGLGMSQWGAKKMAELGYTYEEILKHYYTGTKLE</sequence>
<dbReference type="PANTHER" id="PTHR30032">
    <property type="entry name" value="N-ACETYLMURAMOYL-L-ALANINE AMIDASE-RELATED"/>
    <property type="match status" value="1"/>
</dbReference>
<evidence type="ECO:0000313" key="2">
    <source>
        <dbReference type="EMBL" id="SHJ77419.1"/>
    </source>
</evidence>
<evidence type="ECO:0000313" key="3">
    <source>
        <dbReference type="Proteomes" id="UP000184082"/>
    </source>
</evidence>
<dbReference type="Pfam" id="PF08486">
    <property type="entry name" value="SpoIID"/>
    <property type="match status" value="1"/>
</dbReference>